<dbReference type="PANTHER" id="PTHR34399:SF3">
    <property type="entry name" value="AVID PROTEIN-RELATED"/>
    <property type="match status" value="1"/>
</dbReference>
<evidence type="ECO:0000256" key="5">
    <source>
        <dbReference type="ARBA" id="ARBA00023157"/>
    </source>
</evidence>
<comment type="subcellular location">
    <subcellularLocation>
        <location evidence="1">Secreted</location>
    </subcellularLocation>
</comment>
<keyword evidence="7" id="KW-0092">Biotin</keyword>
<dbReference type="Pfam" id="PF01382">
    <property type="entry name" value="Avidin"/>
    <property type="match status" value="1"/>
</dbReference>
<dbReference type="GO" id="GO:0009374">
    <property type="term" value="F:biotin binding"/>
    <property type="evidence" value="ECO:0007669"/>
    <property type="project" value="InterPro"/>
</dbReference>
<evidence type="ECO:0000256" key="7">
    <source>
        <dbReference type="ARBA" id="ARBA00023267"/>
    </source>
</evidence>
<dbReference type="InterPro" id="IPR005469">
    <property type="entry name" value="Avidin"/>
</dbReference>
<comment type="similarity">
    <text evidence="2">Belongs to the avidin/streptavidin family.</text>
</comment>
<name>A0AAV7WIL2_PLEWA</name>
<evidence type="ECO:0000313" key="10">
    <source>
        <dbReference type="EMBL" id="KAJ1212620.1"/>
    </source>
</evidence>
<reference evidence="10" key="1">
    <citation type="journal article" date="2022" name="bioRxiv">
        <title>Sequencing and chromosome-scale assembly of the giantPleurodeles waltlgenome.</title>
        <authorList>
            <person name="Brown T."/>
            <person name="Elewa A."/>
            <person name="Iarovenko S."/>
            <person name="Subramanian E."/>
            <person name="Araus A.J."/>
            <person name="Petzold A."/>
            <person name="Susuki M."/>
            <person name="Suzuki K.-i.T."/>
            <person name="Hayashi T."/>
            <person name="Toyoda A."/>
            <person name="Oliveira C."/>
            <person name="Osipova E."/>
            <person name="Leigh N.D."/>
            <person name="Simon A."/>
            <person name="Yun M.H."/>
        </authorList>
    </citation>
    <scope>NUCLEOTIDE SEQUENCE</scope>
    <source>
        <strain evidence="10">20211129_DDA</strain>
        <tissue evidence="10">Liver</tissue>
    </source>
</reference>
<accession>A0AAV7WIL2</accession>
<dbReference type="AlphaFoldDB" id="A0AAV7WIL2"/>
<evidence type="ECO:0000256" key="6">
    <source>
        <dbReference type="ARBA" id="ARBA00023180"/>
    </source>
</evidence>
<feature type="signal peptide" evidence="9">
    <location>
        <begin position="1"/>
        <end position="44"/>
    </location>
</feature>
<dbReference type="SUPFAM" id="SSF50876">
    <property type="entry name" value="Avidin/streptavidin"/>
    <property type="match status" value="1"/>
</dbReference>
<comment type="caution">
    <text evidence="10">The sequence shown here is derived from an EMBL/GenBank/DDBJ whole genome shotgun (WGS) entry which is preliminary data.</text>
</comment>
<dbReference type="InterPro" id="IPR051764">
    <property type="entry name" value="Avidin/Streptavidin-rel"/>
</dbReference>
<dbReference type="Gene3D" id="2.40.128.30">
    <property type="entry name" value="Avidin-like"/>
    <property type="match status" value="1"/>
</dbReference>
<dbReference type="EMBL" id="JANPWB010000001">
    <property type="protein sequence ID" value="KAJ1212620.1"/>
    <property type="molecule type" value="Genomic_DNA"/>
</dbReference>
<evidence type="ECO:0000256" key="3">
    <source>
        <dbReference type="ARBA" id="ARBA00022525"/>
    </source>
</evidence>
<evidence type="ECO:0000313" key="11">
    <source>
        <dbReference type="Proteomes" id="UP001066276"/>
    </source>
</evidence>
<proteinExistence type="inferred from homology"/>
<keyword evidence="6" id="KW-0325">Glycoprotein</keyword>
<evidence type="ECO:0000256" key="2">
    <source>
        <dbReference type="ARBA" id="ARBA00006297"/>
    </source>
</evidence>
<gene>
    <name evidence="10" type="ORF">NDU88_000275</name>
</gene>
<keyword evidence="5 8" id="KW-1015">Disulfide bond</keyword>
<protein>
    <recommendedName>
        <fullName evidence="12">Avidin</fullName>
    </recommendedName>
</protein>
<dbReference type="InterPro" id="IPR005468">
    <property type="entry name" value="Avidin/str"/>
</dbReference>
<evidence type="ECO:0008006" key="12">
    <source>
        <dbReference type="Google" id="ProtNLM"/>
    </source>
</evidence>
<dbReference type="Proteomes" id="UP001066276">
    <property type="component" value="Chromosome 1_1"/>
</dbReference>
<dbReference type="PRINTS" id="PR00709">
    <property type="entry name" value="AVIDIN"/>
</dbReference>
<dbReference type="PROSITE" id="PS51326">
    <property type="entry name" value="AVIDIN_2"/>
    <property type="match status" value="1"/>
</dbReference>
<evidence type="ECO:0000256" key="9">
    <source>
        <dbReference type="SAM" id="SignalP"/>
    </source>
</evidence>
<evidence type="ECO:0000256" key="4">
    <source>
        <dbReference type="ARBA" id="ARBA00022729"/>
    </source>
</evidence>
<sequence>MRTPEGTDSGTQLFAHSGTMKKTCCAGGVQTLALLLALCAAARAQCDLEGTWINELNSNMTLSKAEGNGLFSGVYNTRVSLMNTTIITSPLVGYQQSLKEPTIGFTVNWKFSGSITSWVGQCFHTPQGDPFLVTTWLLRSQVGKVEDTWTSTRVGQDVFFRIM</sequence>
<keyword evidence="3" id="KW-0964">Secreted</keyword>
<keyword evidence="11" id="KW-1185">Reference proteome</keyword>
<dbReference type="PANTHER" id="PTHR34399">
    <property type="entry name" value="AVIDIN-RELATED"/>
    <property type="match status" value="1"/>
</dbReference>
<feature type="chain" id="PRO_5043608450" description="Avidin" evidence="9">
    <location>
        <begin position="45"/>
        <end position="163"/>
    </location>
</feature>
<evidence type="ECO:0000256" key="8">
    <source>
        <dbReference type="PIRSR" id="PIRSR605468-51"/>
    </source>
</evidence>
<dbReference type="GO" id="GO:0005576">
    <property type="term" value="C:extracellular region"/>
    <property type="evidence" value="ECO:0007669"/>
    <property type="project" value="UniProtKB-SubCell"/>
</dbReference>
<dbReference type="InterPro" id="IPR036896">
    <property type="entry name" value="Avidin-like_sf"/>
</dbReference>
<feature type="disulfide bond" evidence="8">
    <location>
        <begin position="46"/>
        <end position="122"/>
    </location>
</feature>
<organism evidence="10 11">
    <name type="scientific">Pleurodeles waltl</name>
    <name type="common">Iberian ribbed newt</name>
    <dbReference type="NCBI Taxonomy" id="8319"/>
    <lineage>
        <taxon>Eukaryota</taxon>
        <taxon>Metazoa</taxon>
        <taxon>Chordata</taxon>
        <taxon>Craniata</taxon>
        <taxon>Vertebrata</taxon>
        <taxon>Euteleostomi</taxon>
        <taxon>Amphibia</taxon>
        <taxon>Batrachia</taxon>
        <taxon>Caudata</taxon>
        <taxon>Salamandroidea</taxon>
        <taxon>Salamandridae</taxon>
        <taxon>Pleurodelinae</taxon>
        <taxon>Pleurodeles</taxon>
    </lineage>
</organism>
<evidence type="ECO:0000256" key="1">
    <source>
        <dbReference type="ARBA" id="ARBA00004613"/>
    </source>
</evidence>
<keyword evidence="4 9" id="KW-0732">Signal</keyword>